<evidence type="ECO:0000313" key="3">
    <source>
        <dbReference type="Proteomes" id="UP000005447"/>
    </source>
</evidence>
<name>H0VHZ3_CAVPO</name>
<dbReference type="STRING" id="10141.ENSCPOP00000009795"/>
<dbReference type="HOGENOM" id="CLU_062250_1_0_1"/>
<sequence>MEESMEEEEVLIYEAMMDDQNHNNWEAAVDGFRQPPPPPSSIPIPACEPPGGQLLAVPAVSVDRKGPKEGLPMGPLPPPPPDGNGVIMMLKGCDAAAAVAKATPAPTPSSTININTSTSKFLMNVITIEDYKSTYWPKLDGAIDQLLTQSPGDYIPISYEQIYSCVYKCVCQQHSEQMYSASPPDLYIERFNIALGQYMGALQSIVPLFIYMNKFYIETKLNRDLKDDLIKLFTEHVAEKHIYSLMPLLLEAQSTPFQVTPSTMANIVKGLYTLRPEWVQMAPTLFSKFIPNILPPAMESELSEYAAQDQKLQRELIQNGFTRGDQSRKRAGDELAYSSSSTCAASRGYR</sequence>
<dbReference type="GO" id="GO:0000082">
    <property type="term" value="P:G1/S transition of mitotic cell cycle"/>
    <property type="evidence" value="ECO:0007669"/>
    <property type="project" value="Ensembl"/>
</dbReference>
<feature type="region of interest" description="Disordered" evidence="1">
    <location>
        <begin position="320"/>
        <end position="350"/>
    </location>
</feature>
<reference evidence="3" key="1">
    <citation type="journal article" date="2011" name="Nature">
        <title>A high-resolution map of human evolutionary constraint using 29 mammals.</title>
        <authorList>
            <person name="Lindblad-Toh K."/>
            <person name="Garber M."/>
            <person name="Zuk O."/>
            <person name="Lin M.F."/>
            <person name="Parker B.J."/>
            <person name="Washietl S."/>
            <person name="Kheradpour P."/>
            <person name="Ernst J."/>
            <person name="Jordan G."/>
            <person name="Mauceli E."/>
            <person name="Ward L.D."/>
            <person name="Lowe C.B."/>
            <person name="Holloway A.K."/>
            <person name="Clamp M."/>
            <person name="Gnerre S."/>
            <person name="Alfoldi J."/>
            <person name="Beal K."/>
            <person name="Chang J."/>
            <person name="Clawson H."/>
            <person name="Cuff J."/>
            <person name="Di Palma F."/>
            <person name="Fitzgerald S."/>
            <person name="Flicek P."/>
            <person name="Guttman M."/>
            <person name="Hubisz M.J."/>
            <person name="Jaffe D.B."/>
            <person name="Jungreis I."/>
            <person name="Kent W.J."/>
            <person name="Kostka D."/>
            <person name="Lara M."/>
            <person name="Martins A.L."/>
            <person name="Massingham T."/>
            <person name="Moltke I."/>
            <person name="Raney B.J."/>
            <person name="Rasmussen M.D."/>
            <person name="Robinson J."/>
            <person name="Stark A."/>
            <person name="Vilella A.J."/>
            <person name="Wen J."/>
            <person name="Xie X."/>
            <person name="Zody M.C."/>
            <person name="Baldwin J."/>
            <person name="Bloom T."/>
            <person name="Chin C.W."/>
            <person name="Heiman D."/>
            <person name="Nicol R."/>
            <person name="Nusbaum C."/>
            <person name="Young S."/>
            <person name="Wilkinson J."/>
            <person name="Worley K.C."/>
            <person name="Kovar C.L."/>
            <person name="Muzny D.M."/>
            <person name="Gibbs R.A."/>
            <person name="Cree A."/>
            <person name="Dihn H.H."/>
            <person name="Fowler G."/>
            <person name="Jhangiani S."/>
            <person name="Joshi V."/>
            <person name="Lee S."/>
            <person name="Lewis L.R."/>
            <person name="Nazareth L.V."/>
            <person name="Okwuonu G."/>
            <person name="Santibanez J."/>
            <person name="Warren W.C."/>
            <person name="Mardis E.R."/>
            <person name="Weinstock G.M."/>
            <person name="Wilson R.K."/>
            <person name="Delehaunty K."/>
            <person name="Dooling D."/>
            <person name="Fronik C."/>
            <person name="Fulton L."/>
            <person name="Fulton B."/>
            <person name="Graves T."/>
            <person name="Minx P."/>
            <person name="Sodergren E."/>
            <person name="Birney E."/>
            <person name="Margulies E.H."/>
            <person name="Herrero J."/>
            <person name="Green E.D."/>
            <person name="Haussler D."/>
            <person name="Siepel A."/>
            <person name="Goldman N."/>
            <person name="Pollard K.S."/>
            <person name="Pedersen J.S."/>
            <person name="Lander E.S."/>
            <person name="Kellis M."/>
        </authorList>
    </citation>
    <scope>NUCLEOTIDE SEQUENCE [LARGE SCALE GENOMIC DNA]</scope>
    <source>
        <strain evidence="3">2N</strain>
    </source>
</reference>
<reference evidence="2" key="3">
    <citation type="submission" date="2025-09" db="UniProtKB">
        <authorList>
            <consortium name="Ensembl"/>
        </authorList>
    </citation>
    <scope>IDENTIFICATION</scope>
    <source>
        <strain evidence="2">2N</strain>
    </source>
</reference>
<evidence type="ECO:0000256" key="1">
    <source>
        <dbReference type="SAM" id="MobiDB-lite"/>
    </source>
</evidence>
<evidence type="ECO:0000313" key="2">
    <source>
        <dbReference type="Ensembl" id="ENSCPOP00000009795.3"/>
    </source>
</evidence>
<dbReference type="Bgee" id="ENSCPOG00000010902">
    <property type="expression patterns" value="Expressed in testis and 12 other cell types or tissues"/>
</dbReference>
<dbReference type="Proteomes" id="UP000005447">
    <property type="component" value="Unassembled WGS sequence"/>
</dbReference>
<reference evidence="2" key="2">
    <citation type="submission" date="2025-08" db="UniProtKB">
        <authorList>
            <consortium name="Ensembl"/>
        </authorList>
    </citation>
    <scope>IDENTIFICATION</scope>
    <source>
        <strain evidence="2">2N</strain>
    </source>
</reference>
<dbReference type="Gene3D" id="1.20.1310.10">
    <property type="entry name" value="Cullin Repeats"/>
    <property type="match status" value="1"/>
</dbReference>
<dbReference type="InParanoid" id="H0VHZ3"/>
<dbReference type="GO" id="GO:0008284">
    <property type="term" value="P:positive regulation of cell population proliferation"/>
    <property type="evidence" value="ECO:0007669"/>
    <property type="project" value="Ensembl"/>
</dbReference>
<dbReference type="InterPro" id="IPR016159">
    <property type="entry name" value="Cullin_repeat-like_dom_sf"/>
</dbReference>
<dbReference type="EMBL" id="AAKN02003063">
    <property type="status" value="NOT_ANNOTATED_CDS"/>
    <property type="molecule type" value="Genomic_DNA"/>
</dbReference>
<organism evidence="2 3">
    <name type="scientific">Cavia porcellus</name>
    <name type="common">Guinea pig</name>
    <dbReference type="NCBI Taxonomy" id="10141"/>
    <lineage>
        <taxon>Eukaryota</taxon>
        <taxon>Metazoa</taxon>
        <taxon>Chordata</taxon>
        <taxon>Craniata</taxon>
        <taxon>Vertebrata</taxon>
        <taxon>Euteleostomi</taxon>
        <taxon>Mammalia</taxon>
        <taxon>Eutheria</taxon>
        <taxon>Euarchontoglires</taxon>
        <taxon>Glires</taxon>
        <taxon>Rodentia</taxon>
        <taxon>Hystricomorpha</taxon>
        <taxon>Caviidae</taxon>
        <taxon>Cavia</taxon>
    </lineage>
</organism>
<dbReference type="InterPro" id="IPR042652">
    <property type="entry name" value="CACUL1"/>
</dbReference>
<dbReference type="GO" id="GO:0019901">
    <property type="term" value="F:protein kinase binding"/>
    <property type="evidence" value="ECO:0007669"/>
    <property type="project" value="Ensembl"/>
</dbReference>
<dbReference type="eggNOG" id="KOG2166">
    <property type="taxonomic scope" value="Eukaryota"/>
</dbReference>
<dbReference type="EMBL" id="AAKN02003062">
    <property type="status" value="NOT_ANNOTATED_CDS"/>
    <property type="molecule type" value="Genomic_DNA"/>
</dbReference>
<dbReference type="SUPFAM" id="SSF74788">
    <property type="entry name" value="Cullin repeat-like"/>
    <property type="match status" value="1"/>
</dbReference>
<dbReference type="OMA" id="HNHNYRA"/>
<dbReference type="GeneTree" id="ENSGT00390000000403"/>
<dbReference type="AlphaFoldDB" id="H0VHZ3"/>
<dbReference type="VEuPathDB" id="HostDB:ENSCPOG00000010902"/>
<proteinExistence type="predicted"/>
<protein>
    <submittedName>
        <fullName evidence="2">CDK2 associated cullin domain 1</fullName>
    </submittedName>
</protein>
<accession>H0VHZ3</accession>
<dbReference type="FunCoup" id="H0VHZ3">
    <property type="interactions" value="3316"/>
</dbReference>
<dbReference type="PANTHER" id="PTHR46636">
    <property type="entry name" value="CDK2-ASSOCIATED AND CULLIN DOMAIN-CONTAINING PROTEIN 1"/>
    <property type="match status" value="1"/>
</dbReference>
<dbReference type="PANTHER" id="PTHR46636:SF1">
    <property type="entry name" value="CDK2-ASSOCIATED AND CULLIN DOMAIN-CONTAINING PROTEIN 1"/>
    <property type="match status" value="1"/>
</dbReference>
<gene>
    <name evidence="2" type="primary">CACUL1</name>
</gene>
<dbReference type="Ensembl" id="ENSCPOT00000011003.3">
    <property type="protein sequence ID" value="ENSCPOP00000009795.3"/>
    <property type="gene ID" value="ENSCPOG00000010902.4"/>
</dbReference>
<keyword evidence="3" id="KW-1185">Reference proteome</keyword>
<dbReference type="EMBL" id="AAKN02003064">
    <property type="status" value="NOT_ANNOTATED_CDS"/>
    <property type="molecule type" value="Genomic_DNA"/>
</dbReference>
<dbReference type="EMBL" id="AAKN02003061">
    <property type="status" value="NOT_ANNOTATED_CDS"/>
    <property type="molecule type" value="Genomic_DNA"/>
</dbReference>